<dbReference type="InterPro" id="IPR036013">
    <property type="entry name" value="Band_7/SPFH_dom_sf"/>
</dbReference>
<dbReference type="PRINTS" id="PR00721">
    <property type="entry name" value="STOMATIN"/>
</dbReference>
<protein>
    <submittedName>
        <fullName evidence="3">SPFH/Band 7/PHB domain protein</fullName>
    </submittedName>
</protein>
<accession>A0A9D1S8T3</accession>
<dbReference type="GO" id="GO:0098552">
    <property type="term" value="C:side of membrane"/>
    <property type="evidence" value="ECO:0007669"/>
    <property type="project" value="UniProtKB-ARBA"/>
</dbReference>
<reference evidence="3" key="1">
    <citation type="submission" date="2020-10" db="EMBL/GenBank/DDBJ databases">
        <authorList>
            <person name="Gilroy R."/>
        </authorList>
    </citation>
    <scope>NUCLEOTIDE SEQUENCE</scope>
    <source>
        <strain evidence="3">CHK195-15760</strain>
    </source>
</reference>
<sequence length="305" mass="33794">MGGVIFLIIMLAIIVIIAYKTIKVVKQSEVYIIERLGKFHKVADAGLTIIIPFFDHVRSVVSLKQQTMDIPPQGVITKDNVTITIDTVVFYQITDPAKAVYEIQSLKKGIEYLAITTIRDIVGKMDLDETFSSRDAINQRLRVILDEATDKWGCKIDRVEIKDINPPADIRDAMEKQMNAERNKRALILQAEGERQSAITLAEGKKQAAILEAEADREAQIRRAAGEAEAIEAIAQAKAKEVQMVYEAIKKADPDEKLVQLKSLEALEEVAKGDANKVFIPFDATTALSSLGAAAEMLKDKKEGK</sequence>
<dbReference type="Pfam" id="PF01145">
    <property type="entry name" value="Band_7"/>
    <property type="match status" value="1"/>
</dbReference>
<dbReference type="FunFam" id="3.30.479.30:FF:000004">
    <property type="entry name" value="Putative membrane protease family, stomatin"/>
    <property type="match status" value="1"/>
</dbReference>
<dbReference type="CDD" id="cd08829">
    <property type="entry name" value="SPFH_paraslipin"/>
    <property type="match status" value="1"/>
</dbReference>
<dbReference type="InterPro" id="IPR001972">
    <property type="entry name" value="Stomatin_HflK_fam"/>
</dbReference>
<dbReference type="PANTHER" id="PTHR43327:SF10">
    <property type="entry name" value="STOMATIN-LIKE PROTEIN 2, MITOCHONDRIAL"/>
    <property type="match status" value="1"/>
</dbReference>
<evidence type="ECO:0000259" key="2">
    <source>
        <dbReference type="SMART" id="SM00244"/>
    </source>
</evidence>
<comment type="similarity">
    <text evidence="1">Belongs to the band 7/mec-2 family.</text>
</comment>
<dbReference type="InterPro" id="IPR001107">
    <property type="entry name" value="Band_7"/>
</dbReference>
<dbReference type="SMART" id="SM00244">
    <property type="entry name" value="PHB"/>
    <property type="match status" value="1"/>
</dbReference>
<dbReference type="AlphaFoldDB" id="A0A9D1S8T3"/>
<gene>
    <name evidence="3" type="ORF">IAB70_00875</name>
</gene>
<evidence type="ECO:0000313" key="4">
    <source>
        <dbReference type="Proteomes" id="UP000824093"/>
    </source>
</evidence>
<dbReference type="SUPFAM" id="SSF117892">
    <property type="entry name" value="Band 7/SPFH domain"/>
    <property type="match status" value="1"/>
</dbReference>
<dbReference type="Gene3D" id="3.30.479.30">
    <property type="entry name" value="Band 7 domain"/>
    <property type="match status" value="1"/>
</dbReference>
<organism evidence="3 4">
    <name type="scientific">Candidatus Merdicola faecigallinarum</name>
    <dbReference type="NCBI Taxonomy" id="2840862"/>
    <lineage>
        <taxon>Bacteria</taxon>
        <taxon>Bacillati</taxon>
        <taxon>Bacillota</taxon>
        <taxon>Clostridia</taxon>
        <taxon>Candidatus Merdicola</taxon>
    </lineage>
</organism>
<dbReference type="PANTHER" id="PTHR43327">
    <property type="entry name" value="STOMATIN-LIKE PROTEIN 2, MITOCHONDRIAL"/>
    <property type="match status" value="1"/>
</dbReference>
<feature type="domain" description="Band 7" evidence="2">
    <location>
        <begin position="20"/>
        <end position="178"/>
    </location>
</feature>
<dbReference type="EMBL" id="DVNH01000006">
    <property type="protein sequence ID" value="HIU51171.1"/>
    <property type="molecule type" value="Genomic_DNA"/>
</dbReference>
<dbReference type="Proteomes" id="UP000824093">
    <property type="component" value="Unassembled WGS sequence"/>
</dbReference>
<dbReference type="GO" id="GO:0005886">
    <property type="term" value="C:plasma membrane"/>
    <property type="evidence" value="ECO:0007669"/>
    <property type="project" value="UniProtKB-ARBA"/>
</dbReference>
<name>A0A9D1S8T3_9FIRM</name>
<comment type="caution">
    <text evidence="3">The sequence shown here is derived from an EMBL/GenBank/DDBJ whole genome shotgun (WGS) entry which is preliminary data.</text>
</comment>
<dbReference type="InterPro" id="IPR050710">
    <property type="entry name" value="Band7/mec-2_domain"/>
</dbReference>
<reference evidence="3" key="2">
    <citation type="journal article" date="2021" name="PeerJ">
        <title>Extensive microbial diversity within the chicken gut microbiome revealed by metagenomics and culture.</title>
        <authorList>
            <person name="Gilroy R."/>
            <person name="Ravi A."/>
            <person name="Getino M."/>
            <person name="Pursley I."/>
            <person name="Horton D.L."/>
            <person name="Alikhan N.F."/>
            <person name="Baker D."/>
            <person name="Gharbi K."/>
            <person name="Hall N."/>
            <person name="Watson M."/>
            <person name="Adriaenssens E.M."/>
            <person name="Foster-Nyarko E."/>
            <person name="Jarju S."/>
            <person name="Secka A."/>
            <person name="Antonio M."/>
            <person name="Oren A."/>
            <person name="Chaudhuri R.R."/>
            <person name="La Ragione R."/>
            <person name="Hildebrand F."/>
            <person name="Pallen M.J."/>
        </authorList>
    </citation>
    <scope>NUCLEOTIDE SEQUENCE</scope>
    <source>
        <strain evidence="3">CHK195-15760</strain>
    </source>
</reference>
<proteinExistence type="inferred from homology"/>
<evidence type="ECO:0000313" key="3">
    <source>
        <dbReference type="EMBL" id="HIU51171.1"/>
    </source>
</evidence>
<evidence type="ECO:0000256" key="1">
    <source>
        <dbReference type="ARBA" id="ARBA00008164"/>
    </source>
</evidence>